<name>A0A397T2F5_9GLOM</name>
<keyword evidence="1" id="KW-0812">Transmembrane</keyword>
<accession>A0A397T2F5</accession>
<feature type="transmembrane region" description="Helical" evidence="1">
    <location>
        <begin position="45"/>
        <end position="67"/>
    </location>
</feature>
<organism evidence="2 3">
    <name type="scientific">Glomus cerebriforme</name>
    <dbReference type="NCBI Taxonomy" id="658196"/>
    <lineage>
        <taxon>Eukaryota</taxon>
        <taxon>Fungi</taxon>
        <taxon>Fungi incertae sedis</taxon>
        <taxon>Mucoromycota</taxon>
        <taxon>Glomeromycotina</taxon>
        <taxon>Glomeromycetes</taxon>
        <taxon>Glomerales</taxon>
        <taxon>Glomeraceae</taxon>
        <taxon>Glomus</taxon>
    </lineage>
</organism>
<evidence type="ECO:0000256" key="1">
    <source>
        <dbReference type="SAM" id="Phobius"/>
    </source>
</evidence>
<dbReference type="Proteomes" id="UP000265703">
    <property type="component" value="Unassembled WGS sequence"/>
</dbReference>
<feature type="non-terminal residue" evidence="2">
    <location>
        <position position="272"/>
    </location>
</feature>
<keyword evidence="3" id="KW-1185">Reference proteome</keyword>
<feature type="transmembrane region" description="Helical" evidence="1">
    <location>
        <begin position="212"/>
        <end position="235"/>
    </location>
</feature>
<sequence length="272" mass="32107">MFIIIMEFIKTNYSYHSLTLNQQYCEWRFDIKNCKDEKITSTFQILLLTASIFNFFLFFLTILILYWKLNKSNFYRSPNFSNDKIWKIYEWSSINLILLWIAIYCLFRGFSCLVTSLDLFSSEIIFRVSLFKLSFIPAYCIVLIYLANIFRLIPKLSFNQTSNSGSKLTTIWLPKDKQVTILFWFTILFIIITCISILLVKGFMEETNFSKIIVLILELSLLLIRIFIGFCYIYYGRISVDLTSQSIVLAGFDDINDNNVPNRLSKSHIYKV</sequence>
<evidence type="ECO:0008006" key="4">
    <source>
        <dbReference type="Google" id="ProtNLM"/>
    </source>
</evidence>
<dbReference type="EMBL" id="QKYT01000227">
    <property type="protein sequence ID" value="RIA89234.1"/>
    <property type="molecule type" value="Genomic_DNA"/>
</dbReference>
<gene>
    <name evidence="2" type="ORF">C1645_772905</name>
</gene>
<comment type="caution">
    <text evidence="2">The sequence shown here is derived from an EMBL/GenBank/DDBJ whole genome shotgun (WGS) entry which is preliminary data.</text>
</comment>
<evidence type="ECO:0000313" key="3">
    <source>
        <dbReference type="Proteomes" id="UP000265703"/>
    </source>
</evidence>
<protein>
    <recommendedName>
        <fullName evidence="4">G-protein coupled receptors family 3 profile domain-containing protein</fullName>
    </recommendedName>
</protein>
<dbReference type="AlphaFoldDB" id="A0A397T2F5"/>
<evidence type="ECO:0000313" key="2">
    <source>
        <dbReference type="EMBL" id="RIA89234.1"/>
    </source>
</evidence>
<reference evidence="2 3" key="1">
    <citation type="submission" date="2018-06" db="EMBL/GenBank/DDBJ databases">
        <title>Comparative genomics reveals the genomic features of Rhizophagus irregularis, R. cerebriforme, R. diaphanum and Gigaspora rosea, and their symbiotic lifestyle signature.</title>
        <authorList>
            <person name="Morin E."/>
            <person name="San Clemente H."/>
            <person name="Chen E.C.H."/>
            <person name="De La Providencia I."/>
            <person name="Hainaut M."/>
            <person name="Kuo A."/>
            <person name="Kohler A."/>
            <person name="Murat C."/>
            <person name="Tang N."/>
            <person name="Roy S."/>
            <person name="Loubradou J."/>
            <person name="Henrissat B."/>
            <person name="Grigoriev I.V."/>
            <person name="Corradi N."/>
            <person name="Roux C."/>
            <person name="Martin F.M."/>
        </authorList>
    </citation>
    <scope>NUCLEOTIDE SEQUENCE [LARGE SCALE GENOMIC DNA]</scope>
    <source>
        <strain evidence="2 3">DAOM 227022</strain>
    </source>
</reference>
<dbReference type="OrthoDB" id="2366403at2759"/>
<keyword evidence="1" id="KW-1133">Transmembrane helix</keyword>
<keyword evidence="1" id="KW-0472">Membrane</keyword>
<proteinExistence type="predicted"/>
<feature type="transmembrane region" description="Helical" evidence="1">
    <location>
        <begin position="181"/>
        <end position="200"/>
    </location>
</feature>
<feature type="transmembrane region" description="Helical" evidence="1">
    <location>
        <begin position="97"/>
        <end position="121"/>
    </location>
</feature>
<feature type="transmembrane region" description="Helical" evidence="1">
    <location>
        <begin position="133"/>
        <end position="153"/>
    </location>
</feature>